<protein>
    <submittedName>
        <fullName evidence="1">Uncharacterized protein</fullName>
    </submittedName>
</protein>
<name>A0A8T0KIZ1_PHAAN</name>
<dbReference type="Proteomes" id="UP000743370">
    <property type="component" value="Unassembled WGS sequence"/>
</dbReference>
<sequence length="179" mass="20255">MFKLFKEEVDCHTRRFFDTIDVSVHNVYEELQKRIKGDEVADVITVVLVTNEEMSTDIVKEALDSHHNARVKDNFGRKSLGDIVAKNKAFVAIIVDHEASIAKLEKVVDKLQMFLAQKRQQGDGVGNSNSKNDYDMLVDDFGSINSQQDYEIVVSAVWKSNSKKDLDIEGDDVEKSNSE</sequence>
<dbReference type="EMBL" id="JABFOF010000004">
    <property type="protein sequence ID" value="KAG2399451.1"/>
    <property type="molecule type" value="Genomic_DNA"/>
</dbReference>
<dbReference type="AlphaFoldDB" id="A0A8T0KIZ1"/>
<proteinExistence type="predicted"/>
<gene>
    <name evidence="1" type="ORF">HKW66_Vig0080670</name>
</gene>
<accession>A0A8T0KIZ1</accession>
<comment type="caution">
    <text evidence="1">The sequence shown here is derived from an EMBL/GenBank/DDBJ whole genome shotgun (WGS) entry which is preliminary data.</text>
</comment>
<evidence type="ECO:0000313" key="1">
    <source>
        <dbReference type="EMBL" id="KAG2399451.1"/>
    </source>
</evidence>
<evidence type="ECO:0000313" key="2">
    <source>
        <dbReference type="Proteomes" id="UP000743370"/>
    </source>
</evidence>
<reference evidence="1 2" key="1">
    <citation type="submission" date="2020-05" db="EMBL/GenBank/DDBJ databases">
        <title>Vigna angularis (adzuki bean) Var. LongXiaoDou No. 4 denovo assembly.</title>
        <authorList>
            <person name="Xiang H."/>
        </authorList>
    </citation>
    <scope>NUCLEOTIDE SEQUENCE [LARGE SCALE GENOMIC DNA]</scope>
    <source>
        <tissue evidence="1">Leaf</tissue>
    </source>
</reference>
<organism evidence="1 2">
    <name type="scientific">Phaseolus angularis</name>
    <name type="common">Azuki bean</name>
    <name type="synonym">Vigna angularis</name>
    <dbReference type="NCBI Taxonomy" id="3914"/>
    <lineage>
        <taxon>Eukaryota</taxon>
        <taxon>Viridiplantae</taxon>
        <taxon>Streptophyta</taxon>
        <taxon>Embryophyta</taxon>
        <taxon>Tracheophyta</taxon>
        <taxon>Spermatophyta</taxon>
        <taxon>Magnoliopsida</taxon>
        <taxon>eudicotyledons</taxon>
        <taxon>Gunneridae</taxon>
        <taxon>Pentapetalae</taxon>
        <taxon>rosids</taxon>
        <taxon>fabids</taxon>
        <taxon>Fabales</taxon>
        <taxon>Fabaceae</taxon>
        <taxon>Papilionoideae</taxon>
        <taxon>50 kb inversion clade</taxon>
        <taxon>NPAAA clade</taxon>
        <taxon>indigoferoid/millettioid clade</taxon>
        <taxon>Phaseoleae</taxon>
        <taxon>Vigna</taxon>
    </lineage>
</organism>